<name>A0A366CYS1_9GAMM</name>
<proteinExistence type="predicted"/>
<dbReference type="InterPro" id="IPR038396">
    <property type="entry name" value="SpoIIAA-like_sf"/>
</dbReference>
<gene>
    <name evidence="1" type="ORF">DFP76_106187</name>
</gene>
<dbReference type="Gene3D" id="3.40.50.10600">
    <property type="entry name" value="SpoIIaa-like domains"/>
    <property type="match status" value="1"/>
</dbReference>
<dbReference type="EMBL" id="QNRF01000006">
    <property type="protein sequence ID" value="RBO82359.1"/>
    <property type="molecule type" value="Genomic_DNA"/>
</dbReference>
<dbReference type="OrthoDB" id="7619266at2"/>
<evidence type="ECO:0000313" key="1">
    <source>
        <dbReference type="EMBL" id="RBO82359.1"/>
    </source>
</evidence>
<comment type="caution">
    <text evidence="1">The sequence shown here is derived from an EMBL/GenBank/DDBJ whole genome shotgun (WGS) entry which is preliminary data.</text>
</comment>
<dbReference type="AlphaFoldDB" id="A0A366CYS1"/>
<evidence type="ECO:0000313" key="2">
    <source>
        <dbReference type="Proteomes" id="UP000252086"/>
    </source>
</evidence>
<reference evidence="1 2" key="1">
    <citation type="submission" date="2018-06" db="EMBL/GenBank/DDBJ databases">
        <title>Genomic Encyclopedia of Type Strains, Phase III (KMG-III): the genomes of soil and plant-associated and newly described type strains.</title>
        <authorList>
            <person name="Whitman W."/>
        </authorList>
    </citation>
    <scope>NUCLEOTIDE SEQUENCE [LARGE SCALE GENOMIC DNA]</scope>
    <source>
        <strain evidence="1 2">CECT 7732</strain>
    </source>
</reference>
<protein>
    <submittedName>
        <fullName evidence="1">SpoIIAA-like protein</fullName>
    </submittedName>
</protein>
<organism evidence="1 2">
    <name type="scientific">Marinomonas aquiplantarum</name>
    <dbReference type="NCBI Taxonomy" id="491951"/>
    <lineage>
        <taxon>Bacteria</taxon>
        <taxon>Pseudomonadati</taxon>
        <taxon>Pseudomonadota</taxon>
        <taxon>Gammaproteobacteria</taxon>
        <taxon>Oceanospirillales</taxon>
        <taxon>Oceanospirillaceae</taxon>
        <taxon>Marinomonas</taxon>
    </lineage>
</organism>
<dbReference type="Proteomes" id="UP000252086">
    <property type="component" value="Unassembled WGS sequence"/>
</dbReference>
<accession>A0A366CYS1</accession>
<dbReference type="InterPro" id="IPR036513">
    <property type="entry name" value="STAS_dom_sf"/>
</dbReference>
<keyword evidence="2" id="KW-1185">Reference proteome</keyword>
<dbReference type="Pfam" id="PF11964">
    <property type="entry name" value="SpoIIAA-like"/>
    <property type="match status" value="1"/>
</dbReference>
<sequence>MFRIEKQGDNHLHIELDGQMDSEQMEVALNEFILLAQGIEQGTMLYEIVAFHMPSFSAIGIKISKLPTLFSLVGKFRKAAVLTDEKWLQKVSEIEGLLIPGLDIKAFPLAEKAVAEAWLAAES</sequence>
<dbReference type="InterPro" id="IPR021866">
    <property type="entry name" value="SpoIIAA-like"/>
</dbReference>
<dbReference type="SUPFAM" id="SSF52091">
    <property type="entry name" value="SpoIIaa-like"/>
    <property type="match status" value="1"/>
</dbReference>
<dbReference type="RefSeq" id="WP_113875021.1">
    <property type="nucleotide sequence ID" value="NZ_QNRF01000006.1"/>
</dbReference>